<organism evidence="1 2">
    <name type="scientific">Pseudomonas extremaustralis</name>
    <dbReference type="NCBI Taxonomy" id="359110"/>
    <lineage>
        <taxon>Bacteria</taxon>
        <taxon>Pseudomonadati</taxon>
        <taxon>Pseudomonadota</taxon>
        <taxon>Gammaproteobacteria</taxon>
        <taxon>Pseudomonadales</taxon>
        <taxon>Pseudomonadaceae</taxon>
        <taxon>Pseudomonas</taxon>
    </lineage>
</organism>
<dbReference type="EMBL" id="VFET01000079">
    <property type="protein sequence ID" value="TWR95391.1"/>
    <property type="molecule type" value="Genomic_DNA"/>
</dbReference>
<accession>A0A5C5Q005</accession>
<name>A0A5C5Q005_9PSED</name>
<evidence type="ECO:0000313" key="2">
    <source>
        <dbReference type="Proteomes" id="UP000317951"/>
    </source>
</evidence>
<evidence type="ECO:0000313" key="1">
    <source>
        <dbReference type="EMBL" id="TWR95391.1"/>
    </source>
</evidence>
<protein>
    <submittedName>
        <fullName evidence="1">TIGR02444 family protein</fullName>
    </submittedName>
</protein>
<feature type="non-terminal residue" evidence="1">
    <location>
        <position position="22"/>
    </location>
</feature>
<gene>
    <name evidence="1" type="ORF">FIV36_31005</name>
</gene>
<comment type="caution">
    <text evidence="1">The sequence shown here is derived from an EMBL/GenBank/DDBJ whole genome shotgun (WGS) entry which is preliminary data.</text>
</comment>
<sequence length="22" mass="2533">MGNSLCLCRALSIYEFKSDRLL</sequence>
<reference evidence="1 2" key="1">
    <citation type="submission" date="2019-06" db="EMBL/GenBank/DDBJ databases">
        <title>Pseudomonas bimorpha sp. nov. isolated from bovine raw milk and skim milk concentrate.</title>
        <authorList>
            <person name="Hofmann K."/>
            <person name="Huptas C."/>
            <person name="Doll E."/>
            <person name="Scherer S."/>
            <person name="Wenning M."/>
        </authorList>
    </citation>
    <scope>NUCLEOTIDE SEQUENCE [LARGE SCALE GENOMIC DNA]</scope>
    <source>
        <strain evidence="1 2">DSM 17835</strain>
    </source>
</reference>
<proteinExistence type="predicted"/>
<dbReference type="AlphaFoldDB" id="A0A5C5Q005"/>
<dbReference type="Proteomes" id="UP000317951">
    <property type="component" value="Unassembled WGS sequence"/>
</dbReference>